<dbReference type="SUPFAM" id="SSF103473">
    <property type="entry name" value="MFS general substrate transporter"/>
    <property type="match status" value="1"/>
</dbReference>
<feature type="transmembrane region" description="Helical" evidence="9">
    <location>
        <begin position="118"/>
        <end position="137"/>
    </location>
</feature>
<keyword evidence="8 9" id="KW-0472">Membrane</keyword>
<feature type="transmembrane region" description="Helical" evidence="9">
    <location>
        <begin position="34"/>
        <end position="52"/>
    </location>
</feature>
<dbReference type="FunFam" id="1.20.1250.20:FF:000001">
    <property type="entry name" value="Dicarboxylate MFS transporter"/>
    <property type="match status" value="1"/>
</dbReference>
<evidence type="ECO:0000313" key="12">
    <source>
        <dbReference type="Proteomes" id="UP000195440"/>
    </source>
</evidence>
<feature type="transmembrane region" description="Helical" evidence="9">
    <location>
        <begin position="158"/>
        <end position="182"/>
    </location>
</feature>
<feature type="transmembrane region" description="Helical" evidence="9">
    <location>
        <begin position="335"/>
        <end position="360"/>
    </location>
</feature>
<feature type="transmembrane region" description="Helical" evidence="9">
    <location>
        <begin position="244"/>
        <end position="265"/>
    </location>
</feature>
<keyword evidence="5 9" id="KW-0812">Transmembrane</keyword>
<organism evidence="11 12">
    <name type="scientific">Pseudomonas caspiana</name>
    <dbReference type="NCBI Taxonomy" id="1451454"/>
    <lineage>
        <taxon>Bacteria</taxon>
        <taxon>Pseudomonadati</taxon>
        <taxon>Pseudomonadota</taxon>
        <taxon>Gammaproteobacteria</taxon>
        <taxon>Pseudomonadales</taxon>
        <taxon>Pseudomonadaceae</taxon>
        <taxon>Pseudomonas</taxon>
    </lineage>
</organism>
<keyword evidence="4" id="KW-1003">Cell membrane</keyword>
<feature type="transmembrane region" description="Helical" evidence="9">
    <location>
        <begin position="194"/>
        <end position="213"/>
    </location>
</feature>
<protein>
    <submittedName>
        <fullName evidence="11">MFS transporter</fullName>
    </submittedName>
</protein>
<dbReference type="Gene3D" id="1.20.1250.20">
    <property type="entry name" value="MFS general substrate transporter like domains"/>
    <property type="match status" value="2"/>
</dbReference>
<dbReference type="GO" id="GO:0015293">
    <property type="term" value="F:symporter activity"/>
    <property type="evidence" value="ECO:0007669"/>
    <property type="project" value="UniProtKB-KW"/>
</dbReference>
<dbReference type="PANTHER" id="PTHR43528">
    <property type="entry name" value="ALPHA-KETOGLUTARATE PERMEASE"/>
    <property type="match status" value="1"/>
</dbReference>
<feature type="domain" description="Major facilitator superfamily (MFS) profile" evidence="10">
    <location>
        <begin position="22"/>
        <end position="429"/>
    </location>
</feature>
<feature type="transmembrane region" description="Helical" evidence="9">
    <location>
        <begin position="58"/>
        <end position="86"/>
    </location>
</feature>
<dbReference type="PROSITE" id="PS50850">
    <property type="entry name" value="MFS"/>
    <property type="match status" value="1"/>
</dbReference>
<dbReference type="PROSITE" id="PS00217">
    <property type="entry name" value="SUGAR_TRANSPORT_2"/>
    <property type="match status" value="1"/>
</dbReference>
<feature type="transmembrane region" description="Helical" evidence="9">
    <location>
        <begin position="93"/>
        <end position="112"/>
    </location>
</feature>
<proteinExistence type="inferred from homology"/>
<dbReference type="OrthoDB" id="3690818at2"/>
<comment type="subcellular location">
    <subcellularLocation>
        <location evidence="1">Cell membrane</location>
        <topology evidence="1">Multi-pass membrane protein</topology>
    </subcellularLocation>
</comment>
<keyword evidence="7 9" id="KW-1133">Transmembrane helix</keyword>
<evidence type="ECO:0000256" key="8">
    <source>
        <dbReference type="ARBA" id="ARBA00023136"/>
    </source>
</evidence>
<reference evidence="11 12" key="1">
    <citation type="journal article" date="2017" name="Syst. Appl. Microbiol.">
        <title>Pseudomonas caspiana sp. nov., a citrus pathogen in the Pseudomonas syringae phylogenetic group.</title>
        <authorList>
            <person name="Busquets A."/>
            <person name="Gomila M."/>
            <person name="Beiki F."/>
            <person name="Mulet M."/>
            <person name="Rahimian H."/>
            <person name="Garcia-Valdes E."/>
            <person name="Lalucat J."/>
        </authorList>
    </citation>
    <scope>NUCLEOTIDE SEQUENCE [LARGE SCALE GENOMIC DNA]</scope>
    <source>
        <strain evidence="11 12">FBF102</strain>
    </source>
</reference>
<dbReference type="Proteomes" id="UP000195440">
    <property type="component" value="Unassembled WGS sequence"/>
</dbReference>
<dbReference type="InterPro" id="IPR051084">
    <property type="entry name" value="H+-coupled_symporters"/>
</dbReference>
<dbReference type="PANTHER" id="PTHR43528:SF8">
    <property type="entry name" value="BLR0239 PROTEIN"/>
    <property type="match status" value="1"/>
</dbReference>
<dbReference type="InterPro" id="IPR036259">
    <property type="entry name" value="MFS_trans_sf"/>
</dbReference>
<dbReference type="Pfam" id="PF07690">
    <property type="entry name" value="MFS_1"/>
    <property type="match status" value="1"/>
</dbReference>
<dbReference type="EMBL" id="LOHF01000019">
    <property type="protein sequence ID" value="OUM72207.1"/>
    <property type="molecule type" value="Genomic_DNA"/>
</dbReference>
<keyword evidence="3" id="KW-0813">Transport</keyword>
<evidence type="ECO:0000256" key="1">
    <source>
        <dbReference type="ARBA" id="ARBA00004651"/>
    </source>
</evidence>
<keyword evidence="6" id="KW-0769">Symport</keyword>
<evidence type="ECO:0000256" key="2">
    <source>
        <dbReference type="ARBA" id="ARBA00008240"/>
    </source>
</evidence>
<evidence type="ECO:0000256" key="5">
    <source>
        <dbReference type="ARBA" id="ARBA00022692"/>
    </source>
</evidence>
<dbReference type="InterPro" id="IPR011701">
    <property type="entry name" value="MFS"/>
</dbReference>
<name>A0A1Y3NXB3_9PSED</name>
<feature type="transmembrane region" description="Helical" evidence="9">
    <location>
        <begin position="310"/>
        <end position="329"/>
    </location>
</feature>
<evidence type="ECO:0000256" key="6">
    <source>
        <dbReference type="ARBA" id="ARBA00022847"/>
    </source>
</evidence>
<evidence type="ECO:0000256" key="4">
    <source>
        <dbReference type="ARBA" id="ARBA00022475"/>
    </source>
</evidence>
<dbReference type="InterPro" id="IPR005829">
    <property type="entry name" value="Sugar_transporter_CS"/>
</dbReference>
<comment type="similarity">
    <text evidence="2">Belongs to the major facilitator superfamily. Metabolite:H+ Symporter (MHS) family (TC 2.A.1.6) family.</text>
</comment>
<keyword evidence="12" id="KW-1185">Reference proteome</keyword>
<sequence length="440" mass="47274">MQEFNVNAIKNTPTHNQKARKAVIATVIGNGLEWFDFTVYSFFSVIIAKVFFPTDSELTSYLLALATFGVGFFMRPVGGIVLGVYGDKHGRKAALSLTILLMALGTLIIAITPSYAQIGLIAPVLIVLARLLQGFSAGGEMGSATAFLTEHAPDGKKAFYSSWIQASIGVAVLLGSTLGAILSNYLTQAQLESWGWRIPFIIGTLIGPVGFYIRSRIDETPVYKESKTTESPLREVFRTYPRETLISFSLVVLWTVCTYAILFYIPSYSTRVLGLQSGVGFSAGMMGGAVLIVATPIVGMLADKTGRRPWLLGSAAAIFVAAYPMFLFINQMPGLASLLIFEVVMGLLIAGYIGSILAAFSELLPTHVLSTGLSVAYNFAVTIFGGFATFTITWLIANTGSNVAPAFYIMFAAMVSGCGAFLYRDRKTTANATFKGAALQ</sequence>
<evidence type="ECO:0000313" key="11">
    <source>
        <dbReference type="EMBL" id="OUM72207.1"/>
    </source>
</evidence>
<feature type="transmembrane region" description="Helical" evidence="9">
    <location>
        <begin position="277"/>
        <end position="298"/>
    </location>
</feature>
<accession>A0A1Y3NXB3</accession>
<evidence type="ECO:0000256" key="9">
    <source>
        <dbReference type="SAM" id="Phobius"/>
    </source>
</evidence>
<evidence type="ECO:0000259" key="10">
    <source>
        <dbReference type="PROSITE" id="PS50850"/>
    </source>
</evidence>
<feature type="transmembrane region" description="Helical" evidence="9">
    <location>
        <begin position="372"/>
        <end position="397"/>
    </location>
</feature>
<evidence type="ECO:0000256" key="7">
    <source>
        <dbReference type="ARBA" id="ARBA00022989"/>
    </source>
</evidence>
<dbReference type="InterPro" id="IPR020846">
    <property type="entry name" value="MFS_dom"/>
</dbReference>
<comment type="caution">
    <text evidence="11">The sequence shown here is derived from an EMBL/GenBank/DDBJ whole genome shotgun (WGS) entry which is preliminary data.</text>
</comment>
<dbReference type="AlphaFoldDB" id="A0A1Y3NXB3"/>
<gene>
    <name evidence="11" type="ORF">AUC60_20000</name>
</gene>
<feature type="transmembrane region" description="Helical" evidence="9">
    <location>
        <begin position="403"/>
        <end position="423"/>
    </location>
</feature>
<evidence type="ECO:0000256" key="3">
    <source>
        <dbReference type="ARBA" id="ARBA00022448"/>
    </source>
</evidence>
<dbReference type="GO" id="GO:0005886">
    <property type="term" value="C:plasma membrane"/>
    <property type="evidence" value="ECO:0007669"/>
    <property type="project" value="UniProtKB-SubCell"/>
</dbReference>